<reference evidence="1" key="1">
    <citation type="journal article" date="2007" name="PLoS Biol.">
        <title>Rate of evolution in brain-expressed genes in humans and other primates.</title>
        <authorList>
            <person name="Wang H.-Y."/>
            <person name="Chien H.-C."/>
            <person name="Osada N."/>
            <person name="Hashimoto K."/>
            <person name="Sugano S."/>
            <person name="Gojobori T."/>
            <person name="Chou C.-K."/>
            <person name="Tsai S.-F."/>
            <person name="Wu C.-I."/>
            <person name="Shen C.-K.J."/>
        </authorList>
    </citation>
    <scope>NUCLEOTIDE SEQUENCE</scope>
</reference>
<protein>
    <submittedName>
        <fullName evidence="1">Macaca fascicularis brain cDNA clone: QflA-16907, similar to human FLJ45337 protein (FLJ45337), mRNA, RefSeq: NM_207465.1</fullName>
    </submittedName>
</protein>
<name>I7G573_MACFA</name>
<accession>I7G573</accession>
<dbReference type="EMBL" id="AB172152">
    <property type="protein sequence ID" value="BAE89214.1"/>
    <property type="molecule type" value="mRNA"/>
</dbReference>
<evidence type="ECO:0000313" key="1">
    <source>
        <dbReference type="EMBL" id="BAE89214.1"/>
    </source>
</evidence>
<organism evidence="1">
    <name type="scientific">Macaca fascicularis</name>
    <name type="common">Crab-eating macaque</name>
    <name type="synonym">Cynomolgus monkey</name>
    <dbReference type="NCBI Taxonomy" id="9541"/>
    <lineage>
        <taxon>Eukaryota</taxon>
        <taxon>Metazoa</taxon>
        <taxon>Chordata</taxon>
        <taxon>Craniata</taxon>
        <taxon>Vertebrata</taxon>
        <taxon>Euteleostomi</taxon>
        <taxon>Mammalia</taxon>
        <taxon>Eutheria</taxon>
        <taxon>Euarchontoglires</taxon>
        <taxon>Primates</taxon>
        <taxon>Haplorrhini</taxon>
        <taxon>Catarrhini</taxon>
        <taxon>Cercopithecidae</taxon>
        <taxon>Cercopithecinae</taxon>
        <taxon>Macaca</taxon>
    </lineage>
</organism>
<sequence length="46" mass="5311">MLGFCRLLSTAIPHSLTMSRICFKVFQTEKKKKFLSVGEINNMAKY</sequence>
<proteinExistence type="evidence at transcript level"/>
<dbReference type="AlphaFoldDB" id="I7G573"/>